<gene>
    <name evidence="1" type="ORF">FHP89_06670</name>
</gene>
<dbReference type="PANTHER" id="PTHR36837:SF2">
    <property type="entry name" value="POLY(3-HYDROXYALKANOATE) POLYMERASE SUBUNIT PHAC"/>
    <property type="match status" value="1"/>
</dbReference>
<evidence type="ECO:0000313" key="1">
    <source>
        <dbReference type="EMBL" id="TVO78156.1"/>
    </source>
</evidence>
<reference evidence="1 2" key="1">
    <citation type="submission" date="2019-07" db="EMBL/GenBank/DDBJ databases">
        <title>The pathways for chlorine oxyanion respiration interact through the shared metabolite chlorate.</title>
        <authorList>
            <person name="Barnum T.P."/>
            <person name="Cheng Y."/>
            <person name="Hill K.A."/>
            <person name="Lucas L.N."/>
            <person name="Carlson H.K."/>
            <person name="Coates J.D."/>
        </authorList>
    </citation>
    <scope>NUCLEOTIDE SEQUENCE [LARGE SCALE GENOMIC DNA]</scope>
    <source>
        <strain evidence="1 2">SFB-1</strain>
    </source>
</reference>
<dbReference type="InterPro" id="IPR024501">
    <property type="entry name" value="DUF3141"/>
</dbReference>
<dbReference type="PANTHER" id="PTHR36837">
    <property type="entry name" value="POLY(3-HYDROXYALKANOATE) POLYMERASE SUBUNIT PHAC"/>
    <property type="match status" value="1"/>
</dbReference>
<comment type="caution">
    <text evidence="1">The sequence shown here is derived from an EMBL/GenBank/DDBJ whole genome shotgun (WGS) entry which is preliminary data.</text>
</comment>
<dbReference type="InterPro" id="IPR029058">
    <property type="entry name" value="AB_hydrolase_fold"/>
</dbReference>
<dbReference type="Pfam" id="PF11339">
    <property type="entry name" value="DUF3141"/>
    <property type="match status" value="1"/>
</dbReference>
<proteinExistence type="predicted"/>
<dbReference type="SUPFAM" id="SSF53474">
    <property type="entry name" value="alpha/beta-Hydrolases"/>
    <property type="match status" value="1"/>
</dbReference>
<evidence type="ECO:0000313" key="2">
    <source>
        <dbReference type="Proteomes" id="UP000318349"/>
    </source>
</evidence>
<dbReference type="AlphaFoldDB" id="A0A557RRZ6"/>
<dbReference type="GO" id="GO:0016787">
    <property type="term" value="F:hydrolase activity"/>
    <property type="evidence" value="ECO:0007669"/>
    <property type="project" value="UniProtKB-KW"/>
</dbReference>
<accession>A0A557RRZ6</accession>
<dbReference type="Gene3D" id="3.40.50.1820">
    <property type="entry name" value="alpha/beta hydrolase"/>
    <property type="match status" value="1"/>
</dbReference>
<name>A0A557RRZ6_9RHOO</name>
<dbReference type="InterPro" id="IPR051321">
    <property type="entry name" value="PHA/PHB_synthase"/>
</dbReference>
<protein>
    <submittedName>
        <fullName evidence="1">Alpha/beta fold hydrolase</fullName>
    </submittedName>
</protein>
<dbReference type="Proteomes" id="UP000318349">
    <property type="component" value="Unassembled WGS sequence"/>
</dbReference>
<sequence length="380" mass="42093">MNTSPKATHFPCHEHSVPCFWPMAAAIELGEEGLTLFQNNLRFVEKAIAFGDPSDPEWATENRIVLELDTLRLRDFSPPGQNAAQTPVLVDAPYAGHSSTIADYAVGQSLVETLMASGLTQVLVTDWKNATAEMKDFDIDTYLADIDRVVDHLGGKVDLVGLCQGGWMSAMYAARFPHKVHCIVLAGAPIDTDAGDGPIKKLAHTLPLSLYEQMVAAGDGRMLGQTMLAGWKGMNADEQYLGKFIDLYAHIEDKNFLRRTEHFERWYENPIDLPGAYYLQTIQQLFKENRFAKGEFVGLGQRLSLKDIVCPVYLLAGSEDDITTKEQVFDAEKYLGTPKADIVKKLVAGGHIGLFMGSRTLTECWPQIALWLRAGGRQGR</sequence>
<organism evidence="1 2">
    <name type="scientific">Denitromonas halophila</name>
    <dbReference type="NCBI Taxonomy" id="1629404"/>
    <lineage>
        <taxon>Bacteria</taxon>
        <taxon>Pseudomonadati</taxon>
        <taxon>Pseudomonadota</taxon>
        <taxon>Betaproteobacteria</taxon>
        <taxon>Rhodocyclales</taxon>
        <taxon>Zoogloeaceae</taxon>
        <taxon>Denitromonas</taxon>
    </lineage>
</organism>
<keyword evidence="1" id="KW-0378">Hydrolase</keyword>
<dbReference type="EMBL" id="VMNI01000006">
    <property type="protein sequence ID" value="TVO78156.1"/>
    <property type="molecule type" value="Genomic_DNA"/>
</dbReference>